<organism evidence="1 2">
    <name type="scientific">Portunus trituberculatus</name>
    <name type="common">Swimming crab</name>
    <name type="synonym">Neptunus trituberculatus</name>
    <dbReference type="NCBI Taxonomy" id="210409"/>
    <lineage>
        <taxon>Eukaryota</taxon>
        <taxon>Metazoa</taxon>
        <taxon>Ecdysozoa</taxon>
        <taxon>Arthropoda</taxon>
        <taxon>Crustacea</taxon>
        <taxon>Multicrustacea</taxon>
        <taxon>Malacostraca</taxon>
        <taxon>Eumalacostraca</taxon>
        <taxon>Eucarida</taxon>
        <taxon>Decapoda</taxon>
        <taxon>Pleocyemata</taxon>
        <taxon>Brachyura</taxon>
        <taxon>Eubrachyura</taxon>
        <taxon>Portunoidea</taxon>
        <taxon>Portunidae</taxon>
        <taxon>Portuninae</taxon>
        <taxon>Portunus</taxon>
    </lineage>
</organism>
<accession>A0A5B7J862</accession>
<comment type="caution">
    <text evidence="1">The sequence shown here is derived from an EMBL/GenBank/DDBJ whole genome shotgun (WGS) entry which is preliminary data.</text>
</comment>
<dbReference type="AlphaFoldDB" id="A0A5B7J862"/>
<evidence type="ECO:0000313" key="1">
    <source>
        <dbReference type="EMBL" id="MPC90216.1"/>
    </source>
</evidence>
<evidence type="ECO:0000313" key="2">
    <source>
        <dbReference type="Proteomes" id="UP000324222"/>
    </source>
</evidence>
<dbReference type="EMBL" id="VSRR010083651">
    <property type="protein sequence ID" value="MPC90216.1"/>
    <property type="molecule type" value="Genomic_DNA"/>
</dbReference>
<name>A0A5B7J862_PORTR</name>
<reference evidence="1 2" key="1">
    <citation type="submission" date="2019-05" db="EMBL/GenBank/DDBJ databases">
        <title>Another draft genome of Portunus trituberculatus and its Hox gene families provides insights of decapod evolution.</title>
        <authorList>
            <person name="Jeong J.-H."/>
            <person name="Song I."/>
            <person name="Kim S."/>
            <person name="Choi T."/>
            <person name="Kim D."/>
            <person name="Ryu S."/>
            <person name="Kim W."/>
        </authorList>
    </citation>
    <scope>NUCLEOTIDE SEQUENCE [LARGE SCALE GENOMIC DNA]</scope>
    <source>
        <tissue evidence="1">Muscle</tissue>
    </source>
</reference>
<proteinExistence type="predicted"/>
<sequence>MDFALACKRLQAKAKSIYERPPKAEKEKKEYLIVPYSRQAQPITRLLERNGINIAYTAGRKLGDLVSAVSRNKEEAKDSIIYSIPCQGCTASYTAETSCGLKKRLYEHKYDLRRQATSNSLVVHVDSHGHLPDWGGARILHD</sequence>
<dbReference type="Proteomes" id="UP000324222">
    <property type="component" value="Unassembled WGS sequence"/>
</dbReference>
<gene>
    <name evidence="1" type="ORF">E2C01_085190</name>
</gene>
<keyword evidence="2" id="KW-1185">Reference proteome</keyword>
<dbReference type="OrthoDB" id="6374894at2759"/>
<protein>
    <submittedName>
        <fullName evidence="1">Uncharacterized protein</fullName>
    </submittedName>
</protein>